<gene>
    <name evidence="2" type="ORF">MA16_Dca010067</name>
</gene>
<dbReference type="AlphaFoldDB" id="A0A2I0X6Y5"/>
<evidence type="ECO:0000313" key="2">
    <source>
        <dbReference type="EMBL" id="PKU83674.1"/>
    </source>
</evidence>
<reference evidence="2 3" key="2">
    <citation type="journal article" date="2017" name="Nature">
        <title>The Apostasia genome and the evolution of orchids.</title>
        <authorList>
            <person name="Zhang G.Q."/>
            <person name="Liu K.W."/>
            <person name="Li Z."/>
            <person name="Lohaus R."/>
            <person name="Hsiao Y.Y."/>
            <person name="Niu S.C."/>
            <person name="Wang J.Y."/>
            <person name="Lin Y.C."/>
            <person name="Xu Q."/>
            <person name="Chen L.J."/>
            <person name="Yoshida K."/>
            <person name="Fujiwara S."/>
            <person name="Wang Z.W."/>
            <person name="Zhang Y.Q."/>
            <person name="Mitsuda N."/>
            <person name="Wang M."/>
            <person name="Liu G.H."/>
            <person name="Pecoraro L."/>
            <person name="Huang H.X."/>
            <person name="Xiao X.J."/>
            <person name="Lin M."/>
            <person name="Wu X.Y."/>
            <person name="Wu W.L."/>
            <person name="Chen Y.Y."/>
            <person name="Chang S.B."/>
            <person name="Sakamoto S."/>
            <person name="Ohme-Takagi M."/>
            <person name="Yagi M."/>
            <person name="Zeng S.J."/>
            <person name="Shen C.Y."/>
            <person name="Yeh C.M."/>
            <person name="Luo Y.B."/>
            <person name="Tsai W.C."/>
            <person name="Van de Peer Y."/>
            <person name="Liu Z.J."/>
        </authorList>
    </citation>
    <scope>NUCLEOTIDE SEQUENCE [LARGE SCALE GENOMIC DNA]</scope>
    <source>
        <tissue evidence="2">The whole plant</tissue>
    </source>
</reference>
<name>A0A2I0X6Y5_9ASPA</name>
<dbReference type="EMBL" id="KZ502085">
    <property type="protein sequence ID" value="PKU83674.1"/>
    <property type="molecule type" value="Genomic_DNA"/>
</dbReference>
<proteinExistence type="predicted"/>
<protein>
    <submittedName>
        <fullName evidence="2">Uncharacterized protein</fullName>
    </submittedName>
</protein>
<evidence type="ECO:0000313" key="3">
    <source>
        <dbReference type="Proteomes" id="UP000233837"/>
    </source>
</evidence>
<dbReference type="Proteomes" id="UP000233837">
    <property type="component" value="Unassembled WGS sequence"/>
</dbReference>
<keyword evidence="3" id="KW-1185">Reference proteome</keyword>
<accession>A0A2I0X6Y5</accession>
<feature type="compositionally biased region" description="Basic residues" evidence="1">
    <location>
        <begin position="1"/>
        <end position="19"/>
    </location>
</feature>
<sequence length="72" mass="8543">MENKGARKRKKKQMRKEKKREKEEKKKKYCRRRGQQRGFGSDSCTRSDGSWASVRKRGIGWLEPTTRRSALA</sequence>
<organism evidence="2 3">
    <name type="scientific">Dendrobium catenatum</name>
    <dbReference type="NCBI Taxonomy" id="906689"/>
    <lineage>
        <taxon>Eukaryota</taxon>
        <taxon>Viridiplantae</taxon>
        <taxon>Streptophyta</taxon>
        <taxon>Embryophyta</taxon>
        <taxon>Tracheophyta</taxon>
        <taxon>Spermatophyta</taxon>
        <taxon>Magnoliopsida</taxon>
        <taxon>Liliopsida</taxon>
        <taxon>Asparagales</taxon>
        <taxon>Orchidaceae</taxon>
        <taxon>Epidendroideae</taxon>
        <taxon>Malaxideae</taxon>
        <taxon>Dendrobiinae</taxon>
        <taxon>Dendrobium</taxon>
    </lineage>
</organism>
<evidence type="ECO:0000256" key="1">
    <source>
        <dbReference type="SAM" id="MobiDB-lite"/>
    </source>
</evidence>
<feature type="region of interest" description="Disordered" evidence="1">
    <location>
        <begin position="1"/>
        <end position="50"/>
    </location>
</feature>
<reference evidence="2 3" key="1">
    <citation type="journal article" date="2016" name="Sci. Rep.">
        <title>The Dendrobium catenatum Lindl. genome sequence provides insights into polysaccharide synthase, floral development and adaptive evolution.</title>
        <authorList>
            <person name="Zhang G.Q."/>
            <person name="Xu Q."/>
            <person name="Bian C."/>
            <person name="Tsai W.C."/>
            <person name="Yeh C.M."/>
            <person name="Liu K.W."/>
            <person name="Yoshida K."/>
            <person name="Zhang L.S."/>
            <person name="Chang S.B."/>
            <person name="Chen F."/>
            <person name="Shi Y."/>
            <person name="Su Y.Y."/>
            <person name="Zhang Y.Q."/>
            <person name="Chen L.J."/>
            <person name="Yin Y."/>
            <person name="Lin M."/>
            <person name="Huang H."/>
            <person name="Deng H."/>
            <person name="Wang Z.W."/>
            <person name="Zhu S.L."/>
            <person name="Zhao X."/>
            <person name="Deng C."/>
            <person name="Niu S.C."/>
            <person name="Huang J."/>
            <person name="Wang M."/>
            <person name="Liu G.H."/>
            <person name="Yang H.J."/>
            <person name="Xiao X.J."/>
            <person name="Hsiao Y.Y."/>
            <person name="Wu W.L."/>
            <person name="Chen Y.Y."/>
            <person name="Mitsuda N."/>
            <person name="Ohme-Takagi M."/>
            <person name="Luo Y.B."/>
            <person name="Van de Peer Y."/>
            <person name="Liu Z.J."/>
        </authorList>
    </citation>
    <scope>NUCLEOTIDE SEQUENCE [LARGE SCALE GENOMIC DNA]</scope>
    <source>
        <tissue evidence="2">The whole plant</tissue>
    </source>
</reference>